<gene>
    <name evidence="2" type="ORF">Fcan01_26656</name>
</gene>
<evidence type="ECO:0000313" key="2">
    <source>
        <dbReference type="EMBL" id="OXA38711.1"/>
    </source>
</evidence>
<keyword evidence="3" id="KW-1185">Reference proteome</keyword>
<feature type="signal peptide" evidence="1">
    <location>
        <begin position="1"/>
        <end position="19"/>
    </location>
</feature>
<feature type="chain" id="PRO_5012195095" description="Ionotropic glutamate receptor C-terminal domain-containing protein" evidence="1">
    <location>
        <begin position="20"/>
        <end position="218"/>
    </location>
</feature>
<proteinExistence type="predicted"/>
<organism evidence="2 3">
    <name type="scientific">Folsomia candida</name>
    <name type="common">Springtail</name>
    <dbReference type="NCBI Taxonomy" id="158441"/>
    <lineage>
        <taxon>Eukaryota</taxon>
        <taxon>Metazoa</taxon>
        <taxon>Ecdysozoa</taxon>
        <taxon>Arthropoda</taxon>
        <taxon>Hexapoda</taxon>
        <taxon>Collembola</taxon>
        <taxon>Entomobryomorpha</taxon>
        <taxon>Isotomoidea</taxon>
        <taxon>Isotomidae</taxon>
        <taxon>Proisotominae</taxon>
        <taxon>Folsomia</taxon>
    </lineage>
</organism>
<keyword evidence="1" id="KW-0732">Signal</keyword>
<dbReference type="AlphaFoldDB" id="A0A226D234"/>
<dbReference type="OrthoDB" id="8299140at2759"/>
<name>A0A226D234_FOLCA</name>
<protein>
    <recommendedName>
        <fullName evidence="4">Ionotropic glutamate receptor C-terminal domain-containing protein</fullName>
    </recommendedName>
</protein>
<comment type="caution">
    <text evidence="2">The sequence shown here is derived from an EMBL/GenBank/DDBJ whole genome shotgun (WGS) entry which is preliminary data.</text>
</comment>
<dbReference type="EMBL" id="LNIX01000044">
    <property type="protein sequence ID" value="OXA38711.1"/>
    <property type="molecule type" value="Genomic_DNA"/>
</dbReference>
<accession>A0A226D234</accession>
<dbReference type="Proteomes" id="UP000198287">
    <property type="component" value="Unassembled WGS sequence"/>
</dbReference>
<evidence type="ECO:0008006" key="4">
    <source>
        <dbReference type="Google" id="ProtNLM"/>
    </source>
</evidence>
<evidence type="ECO:0000256" key="1">
    <source>
        <dbReference type="SAM" id="SignalP"/>
    </source>
</evidence>
<evidence type="ECO:0000313" key="3">
    <source>
        <dbReference type="Proteomes" id="UP000198287"/>
    </source>
</evidence>
<reference evidence="2 3" key="1">
    <citation type="submission" date="2015-12" db="EMBL/GenBank/DDBJ databases">
        <title>The genome of Folsomia candida.</title>
        <authorList>
            <person name="Faddeeva A."/>
            <person name="Derks M.F."/>
            <person name="Anvar Y."/>
            <person name="Smit S."/>
            <person name="Van Straalen N."/>
            <person name="Roelofs D."/>
        </authorList>
    </citation>
    <scope>NUCLEOTIDE SEQUENCE [LARGE SCALE GENOMIC DNA]</scope>
    <source>
        <strain evidence="2 3">VU population</strain>
        <tissue evidence="2">Whole body</tissue>
    </source>
</reference>
<sequence length="218" mass="25494">MSFSAWLFILATMFEETGHVPTRIERNIYFRLTLGVWCLVSVVLTNCYNGLMISELNAPLPAFQPATFMDLLCKKLSRTVYYSLVKDTKYLDAEGKFVHEMMEWYIPSIMTGTFTTESNPYDKHNCFKLLSVPHSPEVGKFHLPEFLSFLLSAIPDDSWVENPYFREQRKLLFSLLLPIYSHHPTNFKYSPKPKNFTEFLRDIERELVPCGKTVFIDY</sequence>